<proteinExistence type="predicted"/>
<evidence type="ECO:0000313" key="3">
    <source>
        <dbReference type="Proteomes" id="UP000007819"/>
    </source>
</evidence>
<keyword evidence="3" id="KW-1185">Reference proteome</keyword>
<dbReference type="AlphaFoldDB" id="A0A8R2A9N9"/>
<feature type="compositionally biased region" description="Basic and acidic residues" evidence="1">
    <location>
        <begin position="304"/>
        <end position="325"/>
    </location>
</feature>
<reference evidence="3" key="1">
    <citation type="submission" date="2010-06" db="EMBL/GenBank/DDBJ databases">
        <authorList>
            <person name="Jiang H."/>
            <person name="Abraham K."/>
            <person name="Ali S."/>
            <person name="Alsbrooks S.L."/>
            <person name="Anim B.N."/>
            <person name="Anosike U.S."/>
            <person name="Attaway T."/>
            <person name="Bandaranaike D.P."/>
            <person name="Battles P.K."/>
            <person name="Bell S.N."/>
            <person name="Bell A.V."/>
            <person name="Beltran B."/>
            <person name="Bickham C."/>
            <person name="Bustamante Y."/>
            <person name="Caleb T."/>
            <person name="Canada A."/>
            <person name="Cardenas V."/>
            <person name="Carter K."/>
            <person name="Chacko J."/>
            <person name="Chandrabose M.N."/>
            <person name="Chavez D."/>
            <person name="Chavez A."/>
            <person name="Chen L."/>
            <person name="Chu H.-S."/>
            <person name="Claassen K.J."/>
            <person name="Cockrell R."/>
            <person name="Collins M."/>
            <person name="Cooper J.A."/>
            <person name="Cree A."/>
            <person name="Curry S.M."/>
            <person name="Da Y."/>
            <person name="Dao M.D."/>
            <person name="Das B."/>
            <person name="Davila M.-L."/>
            <person name="Davy-Carroll L."/>
            <person name="Denson S."/>
            <person name="Dinh H."/>
            <person name="Ebong V.E."/>
            <person name="Edwards J.R."/>
            <person name="Egan A."/>
            <person name="El-Daye J."/>
            <person name="Escobedo L."/>
            <person name="Fernandez S."/>
            <person name="Fernando P.R."/>
            <person name="Flagg N."/>
            <person name="Forbes L.D."/>
            <person name="Fowler R.G."/>
            <person name="Fu Q."/>
            <person name="Gabisi R.A."/>
            <person name="Ganer J."/>
            <person name="Garbino Pronczuk A."/>
            <person name="Garcia R.M."/>
            <person name="Garner T."/>
            <person name="Garrett T.E."/>
            <person name="Gonzalez D.A."/>
            <person name="Hamid H."/>
            <person name="Hawkins E.S."/>
            <person name="Hirani K."/>
            <person name="Hogues M.E."/>
            <person name="Hollins B."/>
            <person name="Hsiao C.-H."/>
            <person name="Jabil R."/>
            <person name="James M.L."/>
            <person name="Jhangiani S.N."/>
            <person name="Johnson B."/>
            <person name="Johnson Q."/>
            <person name="Joshi V."/>
            <person name="Kalu J.B."/>
            <person name="Kam C."/>
            <person name="Kashfia A."/>
            <person name="Keebler J."/>
            <person name="Kisamo H."/>
            <person name="Kovar C.L."/>
            <person name="Lago L.A."/>
            <person name="Lai C.-Y."/>
            <person name="Laidlaw J."/>
            <person name="Lara F."/>
            <person name="Le T.-K."/>
            <person name="Lee S.L."/>
            <person name="Legall F.H."/>
            <person name="Lemon S.J."/>
            <person name="Lewis L.R."/>
            <person name="Li B."/>
            <person name="Liu Y."/>
            <person name="Liu Y.-S."/>
            <person name="Lopez J."/>
            <person name="Lozado R.J."/>
            <person name="Lu J."/>
            <person name="Madu R.C."/>
            <person name="Maheshwari M."/>
            <person name="Maheshwari R."/>
            <person name="Malloy K."/>
            <person name="Martinez E."/>
            <person name="Mathew T."/>
            <person name="Mercado I.C."/>
            <person name="Mercado C."/>
            <person name="Meyer B."/>
            <person name="Montgomery K."/>
            <person name="Morgan M.B."/>
            <person name="Munidasa M."/>
            <person name="Nazareth L.V."/>
            <person name="Nelson J."/>
            <person name="Ng B.M."/>
            <person name="Nguyen N.B."/>
            <person name="Nguyen P.Q."/>
            <person name="Nguyen T."/>
            <person name="Obregon M."/>
            <person name="Okwuonu G.O."/>
            <person name="Onwere C.G."/>
            <person name="Orozco G."/>
            <person name="Parra A."/>
            <person name="Patel S."/>
            <person name="Patil S."/>
            <person name="Perez A."/>
            <person name="Perez Y."/>
            <person name="Pham C."/>
            <person name="Primus E.L."/>
            <person name="Pu L.-L."/>
            <person name="Puazo M."/>
            <person name="Qin X."/>
            <person name="Quiroz J.B."/>
            <person name="Reese J."/>
            <person name="Richards S."/>
            <person name="Rives C.M."/>
            <person name="Robberts R."/>
            <person name="Ruiz S.J."/>
            <person name="Ruiz M.J."/>
            <person name="Santibanez J."/>
            <person name="Schneider B.W."/>
            <person name="Sisson I."/>
            <person name="Smith M."/>
            <person name="Sodergren E."/>
            <person name="Song X.-Z."/>
            <person name="Song B.B."/>
            <person name="Summersgill H."/>
            <person name="Thelus R."/>
            <person name="Thornton R.D."/>
            <person name="Trejos Z.Y."/>
            <person name="Usmani K."/>
            <person name="Vattathil S."/>
            <person name="Villasana D."/>
            <person name="Walker D.L."/>
            <person name="Wang S."/>
            <person name="Wang K."/>
            <person name="White C.S."/>
            <person name="Williams A.C."/>
            <person name="Williamson J."/>
            <person name="Wilson K."/>
            <person name="Woghiren I.O."/>
            <person name="Woodworth J.R."/>
            <person name="Worley K.C."/>
            <person name="Wright R.A."/>
            <person name="Wu W."/>
            <person name="Young L."/>
            <person name="Zhang L."/>
            <person name="Zhang J."/>
            <person name="Zhu Y."/>
            <person name="Muzny D.M."/>
            <person name="Weinstock G."/>
            <person name="Gibbs R.A."/>
        </authorList>
    </citation>
    <scope>NUCLEOTIDE SEQUENCE [LARGE SCALE GENOMIC DNA]</scope>
    <source>
        <strain evidence="3">LSR1</strain>
    </source>
</reference>
<dbReference type="GeneID" id="100573676"/>
<feature type="compositionally biased region" description="Polar residues" evidence="1">
    <location>
        <begin position="1"/>
        <end position="15"/>
    </location>
</feature>
<dbReference type="KEGG" id="api:100573676"/>
<evidence type="ECO:0000313" key="2">
    <source>
        <dbReference type="EnsemblMetazoa" id="XP_003240638.2"/>
    </source>
</evidence>
<name>A0A8R2A9N9_ACYPI</name>
<reference evidence="2" key="2">
    <citation type="submission" date="2022-06" db="UniProtKB">
        <authorList>
            <consortium name="EnsemblMetazoa"/>
        </authorList>
    </citation>
    <scope>IDENTIFICATION</scope>
</reference>
<dbReference type="OrthoDB" id="6621317at2759"/>
<dbReference type="PANTHER" id="PTHR33327">
    <property type="entry name" value="ENDONUCLEASE"/>
    <property type="match status" value="1"/>
</dbReference>
<dbReference type="EnsemblMetazoa" id="XM_003240590.4">
    <property type="protein sequence ID" value="XP_003240638.2"/>
    <property type="gene ID" value="LOC100573676"/>
</dbReference>
<dbReference type="PANTHER" id="PTHR33327:SF3">
    <property type="entry name" value="RNA-DIRECTED DNA POLYMERASE"/>
    <property type="match status" value="1"/>
</dbReference>
<feature type="region of interest" description="Disordered" evidence="1">
    <location>
        <begin position="303"/>
        <end position="325"/>
    </location>
</feature>
<evidence type="ECO:0000256" key="1">
    <source>
        <dbReference type="SAM" id="MobiDB-lite"/>
    </source>
</evidence>
<accession>A0A8R2A9N9</accession>
<dbReference type="Proteomes" id="UP000007819">
    <property type="component" value="Chromosome X"/>
</dbReference>
<protein>
    <submittedName>
        <fullName evidence="2">Uncharacterized protein</fullName>
    </submittedName>
</protein>
<sequence length="352" mass="39691">MDNNNEKQISVTEPTVTPIDPSITLPTAPTITVAEPAITPNVQNITSAEPSITPSCTPATTSNKQTIISTKPEITSTESISVKLAVTPTEPKITPTEPKTTTARPRNIPAELMITSPRPRITLTEPIKTPIDEVLVIKDHVIRPNQPLFYVKNPKGWFNQFESKILAADLTEDLPVYYDLLKELNNHDILCCILDVFQNMTMVNKYMYFRSHLLKKISEQERLIELVSDLKLEDKYPSVLLNEMKQLTDDKLLEQNLQRLWLQKLPPQARDILLLSSDSLSSKSLLADNIKDLHYSPDAQLSKEAAKQYEHEHGLANSADDHQTENARAINNTNSIKTEKKKSRLNSFCKCI</sequence>
<organism evidence="2 3">
    <name type="scientific">Acyrthosiphon pisum</name>
    <name type="common">Pea aphid</name>
    <dbReference type="NCBI Taxonomy" id="7029"/>
    <lineage>
        <taxon>Eukaryota</taxon>
        <taxon>Metazoa</taxon>
        <taxon>Ecdysozoa</taxon>
        <taxon>Arthropoda</taxon>
        <taxon>Hexapoda</taxon>
        <taxon>Insecta</taxon>
        <taxon>Pterygota</taxon>
        <taxon>Neoptera</taxon>
        <taxon>Paraneoptera</taxon>
        <taxon>Hemiptera</taxon>
        <taxon>Sternorrhyncha</taxon>
        <taxon>Aphidomorpha</taxon>
        <taxon>Aphidoidea</taxon>
        <taxon>Aphididae</taxon>
        <taxon>Macrosiphini</taxon>
        <taxon>Acyrthosiphon</taxon>
    </lineage>
</organism>
<feature type="region of interest" description="Disordered" evidence="1">
    <location>
        <begin position="1"/>
        <end position="22"/>
    </location>
</feature>
<dbReference type="RefSeq" id="XP_003240638.2">
    <property type="nucleotide sequence ID" value="XM_003240590.4"/>
</dbReference>